<evidence type="ECO:0008006" key="3">
    <source>
        <dbReference type="Google" id="ProtNLM"/>
    </source>
</evidence>
<dbReference type="PANTHER" id="PTHR47294:SF6">
    <property type="entry name" value="HMA DOMAIN-CONTAINING PROTEIN"/>
    <property type="match status" value="1"/>
</dbReference>
<reference evidence="1" key="1">
    <citation type="submission" date="2021-01" db="EMBL/GenBank/DDBJ databases">
        <authorList>
            <person name="Lovell J.T."/>
            <person name="Bentley N."/>
            <person name="Bhattarai G."/>
            <person name="Jenkins J.W."/>
            <person name="Sreedasyam A."/>
            <person name="Alarcon Y."/>
            <person name="Bock C."/>
            <person name="Boston L."/>
            <person name="Carlson J."/>
            <person name="Cervantes K."/>
            <person name="Clermont K."/>
            <person name="Krom N."/>
            <person name="Kubenka K."/>
            <person name="Mamidi S."/>
            <person name="Mattison C."/>
            <person name="Monteros M."/>
            <person name="Pisani C."/>
            <person name="Plott C."/>
            <person name="Rajasekar S."/>
            <person name="Rhein H.S."/>
            <person name="Rohla C."/>
            <person name="Song M."/>
            <person name="Hilaire R.S."/>
            <person name="Shu S."/>
            <person name="Wells L."/>
            <person name="Wang X."/>
            <person name="Webber J."/>
            <person name="Heerema R.J."/>
            <person name="Klein P."/>
            <person name="Conner P."/>
            <person name="Grauke L."/>
            <person name="Grimwood J."/>
            <person name="Schmutz J."/>
            <person name="Randall J.J."/>
        </authorList>
    </citation>
    <scope>NUCLEOTIDE SEQUENCE</scope>
    <source>
        <tissue evidence="1">Leaf</tissue>
    </source>
</reference>
<dbReference type="OrthoDB" id="1649273at2759"/>
<gene>
    <name evidence="1" type="ORF">I3842_16G060200</name>
</gene>
<organism evidence="1 2">
    <name type="scientific">Carya illinoinensis</name>
    <name type="common">Pecan</name>
    <dbReference type="NCBI Taxonomy" id="32201"/>
    <lineage>
        <taxon>Eukaryota</taxon>
        <taxon>Viridiplantae</taxon>
        <taxon>Streptophyta</taxon>
        <taxon>Embryophyta</taxon>
        <taxon>Tracheophyta</taxon>
        <taxon>Spermatophyta</taxon>
        <taxon>Magnoliopsida</taxon>
        <taxon>eudicotyledons</taxon>
        <taxon>Gunneridae</taxon>
        <taxon>Pentapetalae</taxon>
        <taxon>rosids</taxon>
        <taxon>fabids</taxon>
        <taxon>Fagales</taxon>
        <taxon>Juglandaceae</taxon>
        <taxon>Carya</taxon>
    </lineage>
</organism>
<sequence>MAAAFGRPKMELPPTAIRRNSESSFLPLSATSLASVESLSMPLVQEVVLSADIRCAECQRRVADVMSRMNETESVVVNLLEKKVIIRCKNASAGKATTQQAVATIYRNPLSKVAILRRIFRSSR</sequence>
<accession>A0A922A7H8</accession>
<dbReference type="GO" id="GO:0046872">
    <property type="term" value="F:metal ion binding"/>
    <property type="evidence" value="ECO:0007669"/>
    <property type="project" value="InterPro"/>
</dbReference>
<dbReference type="AlphaFoldDB" id="A0A922A7H8"/>
<evidence type="ECO:0000313" key="2">
    <source>
        <dbReference type="Proteomes" id="UP000811246"/>
    </source>
</evidence>
<dbReference type="Proteomes" id="UP000811246">
    <property type="component" value="Chromosome 16"/>
</dbReference>
<dbReference type="InterPro" id="IPR036163">
    <property type="entry name" value="HMA_dom_sf"/>
</dbReference>
<dbReference type="PANTHER" id="PTHR47294">
    <property type="entry name" value="OS08G0431150 PROTEIN"/>
    <property type="match status" value="1"/>
</dbReference>
<dbReference type="EMBL" id="CM031840">
    <property type="protein sequence ID" value="KAG6672495.1"/>
    <property type="molecule type" value="Genomic_DNA"/>
</dbReference>
<protein>
    <recommendedName>
        <fullName evidence="3">HMA domain-containing protein</fullName>
    </recommendedName>
</protein>
<evidence type="ECO:0000313" key="1">
    <source>
        <dbReference type="EMBL" id="KAG6672495.1"/>
    </source>
</evidence>
<comment type="caution">
    <text evidence="1">The sequence shown here is derived from an EMBL/GenBank/DDBJ whole genome shotgun (WGS) entry which is preliminary data.</text>
</comment>
<dbReference type="Gene3D" id="3.30.70.100">
    <property type="match status" value="1"/>
</dbReference>
<proteinExistence type="predicted"/>
<name>A0A922A7H8_CARIL</name>
<dbReference type="SUPFAM" id="SSF55008">
    <property type="entry name" value="HMA, heavy metal-associated domain"/>
    <property type="match status" value="1"/>
</dbReference>